<dbReference type="Proteomes" id="UP001167871">
    <property type="component" value="Unassembled WGS sequence"/>
</dbReference>
<proteinExistence type="predicted"/>
<dbReference type="EMBL" id="JAUEII010000002">
    <property type="protein sequence ID" value="MDN0048052.1"/>
    <property type="molecule type" value="Genomic_DNA"/>
</dbReference>
<dbReference type="Pfam" id="PF00656">
    <property type="entry name" value="Peptidase_C14"/>
    <property type="match status" value="1"/>
</dbReference>
<sequence length="235" mass="26772">MKKQILIIGYANGLKGVKSDLDNYYRFFRSPMGGGWYEDEICILPHTTSAQVMKYIDYFCRMRLDYFIFVFCGHGASMRDEVVMQVNNTDPFIREKDILNVAPRQLSIFDCCRERESDDSFASLTEMRLFSSGGQIRGNARQRYEQRIMQAVPQSACLYACSVGECADGNNSGGLYSYSLLKAARNIVGETDYKTVGRCHYEACQQLEAKNAAQHPDYKLPRCLVNRSLILSIHP</sequence>
<dbReference type="SUPFAM" id="SSF52129">
    <property type="entry name" value="Caspase-like"/>
    <property type="match status" value="1"/>
</dbReference>
<dbReference type="Gene3D" id="3.40.50.1460">
    <property type="match status" value="1"/>
</dbReference>
<name>A0ABT7X1W8_9BACE</name>
<evidence type="ECO:0000259" key="1">
    <source>
        <dbReference type="Pfam" id="PF00656"/>
    </source>
</evidence>
<protein>
    <submittedName>
        <fullName evidence="2">Caspase family protein</fullName>
    </submittedName>
</protein>
<accession>A0ABT7X1W8</accession>
<evidence type="ECO:0000313" key="3">
    <source>
        <dbReference type="Proteomes" id="UP001167871"/>
    </source>
</evidence>
<gene>
    <name evidence="2" type="ORF">QVO10_01400</name>
</gene>
<dbReference type="InterPro" id="IPR029030">
    <property type="entry name" value="Caspase-like_dom_sf"/>
</dbReference>
<dbReference type="RefSeq" id="WP_301638892.1">
    <property type="nucleotide sequence ID" value="NZ_JAUEII010000002.1"/>
</dbReference>
<evidence type="ECO:0000313" key="2">
    <source>
        <dbReference type="EMBL" id="MDN0048052.1"/>
    </source>
</evidence>
<comment type="caution">
    <text evidence="2">The sequence shown here is derived from an EMBL/GenBank/DDBJ whole genome shotgun (WGS) entry which is preliminary data.</text>
</comment>
<organism evidence="2 3">
    <name type="scientific">Bacteroides gallinaceum</name>
    <dbReference type="NCBI Taxonomy" id="1462571"/>
    <lineage>
        <taxon>Bacteria</taxon>
        <taxon>Pseudomonadati</taxon>
        <taxon>Bacteroidota</taxon>
        <taxon>Bacteroidia</taxon>
        <taxon>Bacteroidales</taxon>
        <taxon>Bacteroidaceae</taxon>
        <taxon>Bacteroides</taxon>
    </lineage>
</organism>
<keyword evidence="3" id="KW-1185">Reference proteome</keyword>
<reference evidence="2" key="2">
    <citation type="submission" date="2024-05" db="EMBL/GenBank/DDBJ databases">
        <title>Identification and characterization of horizontal gene transfer across gut microbiota members of farm animals based on homology search.</title>
        <authorList>
            <person name="Schwarzerova J."/>
            <person name="Nykrynova M."/>
            <person name="Jureckova K."/>
            <person name="Cejkova D."/>
            <person name="Rychlik I."/>
        </authorList>
    </citation>
    <scope>NUCLEOTIDE SEQUENCE</scope>
    <source>
        <strain evidence="2">84_SSukc20</strain>
    </source>
</reference>
<dbReference type="InterPro" id="IPR011600">
    <property type="entry name" value="Pept_C14_caspase"/>
</dbReference>
<reference evidence="2" key="1">
    <citation type="submission" date="2023-06" db="EMBL/GenBank/DDBJ databases">
        <authorList>
            <person name="Zeman M."/>
            <person name="Kubasova T."/>
            <person name="Jahodarova E."/>
            <person name="Nykrynova M."/>
            <person name="Rychlik I."/>
        </authorList>
    </citation>
    <scope>NUCLEOTIDE SEQUENCE</scope>
    <source>
        <strain evidence="2">84_SSukc20</strain>
    </source>
</reference>
<feature type="domain" description="Peptidase C14 caspase" evidence="1">
    <location>
        <begin position="6"/>
        <end position="216"/>
    </location>
</feature>